<feature type="compositionally biased region" description="Basic and acidic residues" evidence="1">
    <location>
        <begin position="168"/>
        <end position="186"/>
    </location>
</feature>
<feature type="region of interest" description="Disordered" evidence="1">
    <location>
        <begin position="91"/>
        <end position="122"/>
    </location>
</feature>
<dbReference type="HOGENOM" id="CLU_1019415_0_0_1"/>
<feature type="compositionally biased region" description="Basic residues" evidence="1">
    <location>
        <begin position="231"/>
        <end position="242"/>
    </location>
</feature>
<dbReference type="Proteomes" id="UP000016930">
    <property type="component" value="Unassembled WGS sequence"/>
</dbReference>
<sequence length="273" mass="30215">MVAATHPHPHPPRRPSARRCTERVSCAEESHRRSVHSRACPSRSCARAALTFACLLSATDASGPHRCAPSGHARSQCRLDVARRIAPVVPTRRSVQHARPDSSLHPQHSRHLRTRPRRHRLANPRATLRNTHAEAAHPQAVLAPTHRRADTIRHVGTRPLRGGSTSRRASETFGRRPTLRAEERARARCGSQRSAEADSAAGSTYPRVRTTDNGRRQCTAPARPRELQGTRARRKSGRRCKRYGALGRGQQARRELGQNGRAEINNVGGTDMS</sequence>
<name>M2QGT5_CERS8</name>
<proteinExistence type="predicted"/>
<accession>M2QGT5</accession>
<evidence type="ECO:0000313" key="2">
    <source>
        <dbReference type="EMBL" id="EMD31255.1"/>
    </source>
</evidence>
<reference evidence="2 3" key="1">
    <citation type="journal article" date="2012" name="Proc. Natl. Acad. Sci. U.S.A.">
        <title>Comparative genomics of Ceriporiopsis subvermispora and Phanerochaete chrysosporium provide insight into selective ligninolysis.</title>
        <authorList>
            <person name="Fernandez-Fueyo E."/>
            <person name="Ruiz-Duenas F.J."/>
            <person name="Ferreira P."/>
            <person name="Floudas D."/>
            <person name="Hibbett D.S."/>
            <person name="Canessa P."/>
            <person name="Larrondo L.F."/>
            <person name="James T.Y."/>
            <person name="Seelenfreund D."/>
            <person name="Lobos S."/>
            <person name="Polanco R."/>
            <person name="Tello M."/>
            <person name="Honda Y."/>
            <person name="Watanabe T."/>
            <person name="Watanabe T."/>
            <person name="Ryu J.S."/>
            <person name="Kubicek C.P."/>
            <person name="Schmoll M."/>
            <person name="Gaskell J."/>
            <person name="Hammel K.E."/>
            <person name="St John F.J."/>
            <person name="Vanden Wymelenberg A."/>
            <person name="Sabat G."/>
            <person name="Splinter BonDurant S."/>
            <person name="Syed K."/>
            <person name="Yadav J.S."/>
            <person name="Doddapaneni H."/>
            <person name="Subramanian V."/>
            <person name="Lavin J.L."/>
            <person name="Oguiza J.A."/>
            <person name="Perez G."/>
            <person name="Pisabarro A.G."/>
            <person name="Ramirez L."/>
            <person name="Santoyo F."/>
            <person name="Master E."/>
            <person name="Coutinho P.M."/>
            <person name="Henrissat B."/>
            <person name="Lombard V."/>
            <person name="Magnuson J.K."/>
            <person name="Kuees U."/>
            <person name="Hori C."/>
            <person name="Igarashi K."/>
            <person name="Samejima M."/>
            <person name="Held B.W."/>
            <person name="Barry K.W."/>
            <person name="LaButti K.M."/>
            <person name="Lapidus A."/>
            <person name="Lindquist E.A."/>
            <person name="Lucas S.M."/>
            <person name="Riley R."/>
            <person name="Salamov A.A."/>
            <person name="Hoffmeister D."/>
            <person name="Schwenk D."/>
            <person name="Hadar Y."/>
            <person name="Yarden O."/>
            <person name="de Vries R.P."/>
            <person name="Wiebenga A."/>
            <person name="Stenlid J."/>
            <person name="Eastwood D."/>
            <person name="Grigoriev I.V."/>
            <person name="Berka R.M."/>
            <person name="Blanchette R.A."/>
            <person name="Kersten P."/>
            <person name="Martinez A.T."/>
            <person name="Vicuna R."/>
            <person name="Cullen D."/>
        </authorList>
    </citation>
    <scope>NUCLEOTIDE SEQUENCE [LARGE SCALE GENOMIC DNA]</scope>
    <source>
        <strain evidence="2 3">B</strain>
    </source>
</reference>
<evidence type="ECO:0000256" key="1">
    <source>
        <dbReference type="SAM" id="MobiDB-lite"/>
    </source>
</evidence>
<gene>
    <name evidence="2" type="ORF">CERSUDRAFT_119960</name>
</gene>
<dbReference type="AlphaFoldDB" id="M2QGT5"/>
<dbReference type="EMBL" id="KB445821">
    <property type="protein sequence ID" value="EMD31255.1"/>
    <property type="molecule type" value="Genomic_DNA"/>
</dbReference>
<protein>
    <submittedName>
        <fullName evidence="2">Uncharacterized protein</fullName>
    </submittedName>
</protein>
<organism evidence="2 3">
    <name type="scientific">Ceriporiopsis subvermispora (strain B)</name>
    <name type="common">White-rot fungus</name>
    <name type="synonym">Gelatoporia subvermispora</name>
    <dbReference type="NCBI Taxonomy" id="914234"/>
    <lineage>
        <taxon>Eukaryota</taxon>
        <taxon>Fungi</taxon>
        <taxon>Dikarya</taxon>
        <taxon>Basidiomycota</taxon>
        <taxon>Agaricomycotina</taxon>
        <taxon>Agaricomycetes</taxon>
        <taxon>Polyporales</taxon>
        <taxon>Gelatoporiaceae</taxon>
        <taxon>Gelatoporia</taxon>
    </lineage>
</organism>
<keyword evidence="3" id="KW-1185">Reference proteome</keyword>
<feature type="region of interest" description="Disordered" evidence="1">
    <location>
        <begin position="156"/>
        <end position="273"/>
    </location>
</feature>
<feature type="compositionally biased region" description="Basic residues" evidence="1">
    <location>
        <begin position="107"/>
        <end position="122"/>
    </location>
</feature>
<evidence type="ECO:0000313" key="3">
    <source>
        <dbReference type="Proteomes" id="UP000016930"/>
    </source>
</evidence>